<gene>
    <name evidence="1" type="ORF">E0H75_23755</name>
</gene>
<reference evidence="1 2" key="1">
    <citation type="submission" date="2019-02" db="EMBL/GenBank/DDBJ databases">
        <title>Kribbella capetownensis sp. nov. and Kribbella speibonae sp. nov., isolated from soil.</title>
        <authorList>
            <person name="Curtis S.M."/>
            <person name="Norton I."/>
            <person name="Everest G.J."/>
            <person name="Meyers P.R."/>
        </authorList>
    </citation>
    <scope>NUCLEOTIDE SEQUENCE [LARGE SCALE GENOMIC DNA]</scope>
    <source>
        <strain evidence="1 2">YM53</strain>
    </source>
</reference>
<protein>
    <submittedName>
        <fullName evidence="1">DUF4432 family protein</fullName>
    </submittedName>
</protein>
<dbReference type="InterPro" id="IPR014718">
    <property type="entry name" value="GH-type_carb-bd"/>
</dbReference>
<dbReference type="GO" id="GO:0030246">
    <property type="term" value="F:carbohydrate binding"/>
    <property type="evidence" value="ECO:0007669"/>
    <property type="project" value="InterPro"/>
</dbReference>
<accession>A0A4R0JRQ2</accession>
<dbReference type="AlphaFoldDB" id="A0A4R0JRQ2"/>
<proteinExistence type="predicted"/>
<evidence type="ECO:0000313" key="1">
    <source>
        <dbReference type="EMBL" id="TCC47766.1"/>
    </source>
</evidence>
<dbReference type="Pfam" id="PF14486">
    <property type="entry name" value="DUF4432"/>
    <property type="match status" value="1"/>
</dbReference>
<dbReference type="GO" id="GO:0003824">
    <property type="term" value="F:catalytic activity"/>
    <property type="evidence" value="ECO:0007669"/>
    <property type="project" value="InterPro"/>
</dbReference>
<dbReference type="GO" id="GO:0005975">
    <property type="term" value="P:carbohydrate metabolic process"/>
    <property type="evidence" value="ECO:0007669"/>
    <property type="project" value="InterPro"/>
</dbReference>
<name>A0A4R0JRQ2_9ACTN</name>
<dbReference type="Proteomes" id="UP000293342">
    <property type="component" value="Unassembled WGS sequence"/>
</dbReference>
<dbReference type="EMBL" id="SJKD01000005">
    <property type="protein sequence ID" value="TCC47766.1"/>
    <property type="molecule type" value="Genomic_DNA"/>
</dbReference>
<dbReference type="RefSeq" id="WP_131515830.1">
    <property type="nucleotide sequence ID" value="NZ_SJKD01000005.1"/>
</dbReference>
<keyword evidence="2" id="KW-1185">Reference proteome</keyword>
<evidence type="ECO:0000313" key="2">
    <source>
        <dbReference type="Proteomes" id="UP000293342"/>
    </source>
</evidence>
<sequence>MAEPPPDATLVLRNEDLEVVVLPGKGADIYSVIDRRTGVDVLFRTPWGWRDPATITPTGNSQVDWLARYPGGWQLLVPNAGPEREHHGVRRGFHGEAALVGWAVEERTADSARLTVDLVTAPLRLVRELVLDGMTLVVTDHIRNTSPVTVPVMCVQHAGFGAPFLDGHCRLETSARTVVVADGYDEIADLQAIPGPDDQRSFFAGLTGFDDAWLSISSPTAGFGIRLSWDSAVLPHAWLWQEVHAIHEFPWFGRAYVVGVEPANVLPDDDLAATPLLPGGEEWQTRVSLTRFDL</sequence>
<dbReference type="SUPFAM" id="SSF74650">
    <property type="entry name" value="Galactose mutarotase-like"/>
    <property type="match status" value="1"/>
</dbReference>
<dbReference type="InterPro" id="IPR011013">
    <property type="entry name" value="Gal_mutarotase_sf_dom"/>
</dbReference>
<dbReference type="OrthoDB" id="2528227at2"/>
<organism evidence="1 2">
    <name type="scientific">Kribbella capetownensis</name>
    <dbReference type="NCBI Taxonomy" id="1572659"/>
    <lineage>
        <taxon>Bacteria</taxon>
        <taxon>Bacillati</taxon>
        <taxon>Actinomycetota</taxon>
        <taxon>Actinomycetes</taxon>
        <taxon>Propionibacteriales</taxon>
        <taxon>Kribbellaceae</taxon>
        <taxon>Kribbella</taxon>
    </lineage>
</organism>
<dbReference type="Gene3D" id="2.70.98.10">
    <property type="match status" value="1"/>
</dbReference>
<dbReference type="InterPro" id="IPR027839">
    <property type="entry name" value="DUF4432"/>
</dbReference>
<comment type="caution">
    <text evidence="1">The sequence shown here is derived from an EMBL/GenBank/DDBJ whole genome shotgun (WGS) entry which is preliminary data.</text>
</comment>